<feature type="domain" description="Shedu protein SduA C-terminal" evidence="1">
    <location>
        <begin position="102"/>
        <end position="251"/>
    </location>
</feature>
<comment type="caution">
    <text evidence="2">The sequence shown here is derived from an EMBL/GenBank/DDBJ whole genome shotgun (WGS) entry which is preliminary data.</text>
</comment>
<dbReference type="Pfam" id="PF14082">
    <property type="entry name" value="SduA_C"/>
    <property type="match status" value="1"/>
</dbReference>
<accession>A0A1J5HNI4</accession>
<evidence type="ECO:0000259" key="1">
    <source>
        <dbReference type="Pfam" id="PF14082"/>
    </source>
</evidence>
<organism evidence="2 3">
    <name type="scientific">Candidatus Roizmanbacteria bacterium CG2_30_33_16</name>
    <dbReference type="NCBI Taxonomy" id="1805340"/>
    <lineage>
        <taxon>Bacteria</taxon>
        <taxon>Candidatus Roizmaniibacteriota</taxon>
    </lineage>
</organism>
<reference evidence="2 3" key="1">
    <citation type="journal article" date="2016" name="Environ. Microbiol.">
        <title>Genomic resolution of a cold subsurface aquifer community provides metabolic insights for novel microbes adapted to high CO concentrations.</title>
        <authorList>
            <person name="Probst A.J."/>
            <person name="Castelle C.J."/>
            <person name="Singh A."/>
            <person name="Brown C.T."/>
            <person name="Anantharaman K."/>
            <person name="Sharon I."/>
            <person name="Hug L.A."/>
            <person name="Burstein D."/>
            <person name="Emerson J.B."/>
            <person name="Thomas B.C."/>
            <person name="Banfield J.F."/>
        </authorList>
    </citation>
    <scope>NUCLEOTIDE SEQUENCE [LARGE SCALE GENOMIC DNA]</scope>
    <source>
        <strain evidence="2">CG2_30_33_16</strain>
    </source>
</reference>
<sequence length="266" mass="30817">MIGDVEKRKLISKQGVKYGSTEYIIAEKDKVIIVDDRNKKQLIQQVLDKGYSSDFWKLLINSYPDVANKLSAGHLQMKRGTVVDELEVRLKGDFSETTGNDSWQKWIYTHNWLFGVNYHDPIEKQKINITGIMPDYLFPTLDQFVDVLEIKLPSENVVIKDTSHNGSWVWSDASNYAIGQVVNYLGEIERLRFEIERNIRNVYELEFSLLKPRAFILIGQSTDWLLPQKEGLRKLNNSLHGIEIITYSDLINRGRVFSDFSKDLTI</sequence>
<dbReference type="InterPro" id="IPR025359">
    <property type="entry name" value="SduA_C"/>
</dbReference>
<gene>
    <name evidence="2" type="ORF">AUK04_04695</name>
</gene>
<dbReference type="AlphaFoldDB" id="A0A1J5HNI4"/>
<dbReference type="EMBL" id="MNZM01000113">
    <property type="protein sequence ID" value="OIP82447.1"/>
    <property type="molecule type" value="Genomic_DNA"/>
</dbReference>
<evidence type="ECO:0000313" key="3">
    <source>
        <dbReference type="Proteomes" id="UP000183758"/>
    </source>
</evidence>
<dbReference type="Proteomes" id="UP000183758">
    <property type="component" value="Unassembled WGS sequence"/>
</dbReference>
<protein>
    <recommendedName>
        <fullName evidence="1">Shedu protein SduA C-terminal domain-containing protein</fullName>
    </recommendedName>
</protein>
<evidence type="ECO:0000313" key="2">
    <source>
        <dbReference type="EMBL" id="OIP82447.1"/>
    </source>
</evidence>
<proteinExistence type="predicted"/>
<name>A0A1J5HNI4_9BACT</name>